<dbReference type="AlphaFoldDB" id="A0A1W0CN82"/>
<dbReference type="SUPFAM" id="SSF56529">
    <property type="entry name" value="FAH"/>
    <property type="match status" value="1"/>
</dbReference>
<reference evidence="3 4" key="1">
    <citation type="submission" date="2017-02" db="EMBL/GenBank/DDBJ databases">
        <title>Chromobacterium haemolyticum H5244.</title>
        <authorList>
            <person name="Gulvik C.A."/>
        </authorList>
    </citation>
    <scope>NUCLEOTIDE SEQUENCE [LARGE SCALE GENOMIC DNA]</scope>
    <source>
        <strain evidence="3 4">H5244</strain>
    </source>
</reference>
<dbReference type="PANTHER" id="PTHR11820">
    <property type="entry name" value="ACYLPYRUVASE"/>
    <property type="match status" value="1"/>
</dbReference>
<organism evidence="3 4">
    <name type="scientific">Chromobacterium haemolyticum</name>
    <dbReference type="NCBI Taxonomy" id="394935"/>
    <lineage>
        <taxon>Bacteria</taxon>
        <taxon>Pseudomonadati</taxon>
        <taxon>Pseudomonadota</taxon>
        <taxon>Betaproteobacteria</taxon>
        <taxon>Neisseriales</taxon>
        <taxon>Chromobacteriaceae</taxon>
        <taxon>Chromobacterium</taxon>
    </lineage>
</organism>
<feature type="domain" description="Fumarylacetoacetase-like C-terminal" evidence="2">
    <location>
        <begin position="18"/>
        <end position="214"/>
    </location>
</feature>
<dbReference type="Pfam" id="PF01557">
    <property type="entry name" value="FAA_hydrolase"/>
    <property type="match status" value="1"/>
</dbReference>
<gene>
    <name evidence="3" type="ORF">B0T45_16285</name>
</gene>
<evidence type="ECO:0000259" key="2">
    <source>
        <dbReference type="Pfam" id="PF01557"/>
    </source>
</evidence>
<dbReference type="GO" id="GO:0018773">
    <property type="term" value="F:acetylpyruvate hydrolase activity"/>
    <property type="evidence" value="ECO:0007669"/>
    <property type="project" value="TreeGrafter"/>
</dbReference>
<evidence type="ECO:0000313" key="4">
    <source>
        <dbReference type="Proteomes" id="UP000192721"/>
    </source>
</evidence>
<dbReference type="InterPro" id="IPR036663">
    <property type="entry name" value="Fumarylacetoacetase_C_sf"/>
</dbReference>
<name>A0A1W0CN82_9NEIS</name>
<keyword evidence="1" id="KW-0479">Metal-binding</keyword>
<dbReference type="GO" id="GO:0046872">
    <property type="term" value="F:metal ion binding"/>
    <property type="evidence" value="ECO:0007669"/>
    <property type="project" value="UniProtKB-KW"/>
</dbReference>
<sequence>MSAFKARLGEEDVAVGNIFCIGRNYAAHAAELNNPLEDEPLVFLKPTSALAGEGVPLRLPDYSSDVHHECELVLLIGKGGRDIAESEALNHVAGYGIGLDMTARDVQSEAKSKGHPWTKAKGFPTAACLSRLTPAAQVADPQRLSFELRVNGALRQQGDTGLMLFPVAAIIAYLSRIYGLQAGDLIYTGTPEGVAAVRSGDKLSLKLDGLASAEWSVL</sequence>
<dbReference type="RefSeq" id="WP_081556205.1">
    <property type="nucleotide sequence ID" value="NZ_LXRL01000031.1"/>
</dbReference>
<dbReference type="EMBL" id="MUKV01000023">
    <property type="protein sequence ID" value="OQS36274.1"/>
    <property type="molecule type" value="Genomic_DNA"/>
</dbReference>
<dbReference type="Gene3D" id="3.90.850.10">
    <property type="entry name" value="Fumarylacetoacetase-like, C-terminal domain"/>
    <property type="match status" value="1"/>
</dbReference>
<dbReference type="Proteomes" id="UP000192721">
    <property type="component" value="Unassembled WGS sequence"/>
</dbReference>
<keyword evidence="3" id="KW-0413">Isomerase</keyword>
<keyword evidence="3" id="KW-0378">Hydrolase</keyword>
<proteinExistence type="predicted"/>
<comment type="caution">
    <text evidence="3">The sequence shown here is derived from an EMBL/GenBank/DDBJ whole genome shotgun (WGS) entry which is preliminary data.</text>
</comment>
<evidence type="ECO:0000256" key="1">
    <source>
        <dbReference type="ARBA" id="ARBA00022723"/>
    </source>
</evidence>
<protein>
    <submittedName>
        <fullName evidence="3">Isomerase/hydrolase</fullName>
    </submittedName>
</protein>
<dbReference type="InterPro" id="IPR011234">
    <property type="entry name" value="Fumarylacetoacetase-like_C"/>
</dbReference>
<dbReference type="GO" id="GO:0016853">
    <property type="term" value="F:isomerase activity"/>
    <property type="evidence" value="ECO:0007669"/>
    <property type="project" value="UniProtKB-KW"/>
</dbReference>
<dbReference type="PANTHER" id="PTHR11820:SF7">
    <property type="entry name" value="ACYLPYRUVASE FAHD1, MITOCHONDRIAL"/>
    <property type="match status" value="1"/>
</dbReference>
<accession>A0A1W0CN82</accession>
<evidence type="ECO:0000313" key="3">
    <source>
        <dbReference type="EMBL" id="OQS36274.1"/>
    </source>
</evidence>